<dbReference type="Proteomes" id="UP000569732">
    <property type="component" value="Unassembled WGS sequence"/>
</dbReference>
<feature type="transmembrane region" description="Helical" evidence="6">
    <location>
        <begin position="130"/>
        <end position="148"/>
    </location>
</feature>
<dbReference type="EMBL" id="JACCKB010000287">
    <property type="protein sequence ID" value="NYZ70133.1"/>
    <property type="molecule type" value="Genomic_DNA"/>
</dbReference>
<name>A0A853IA20_9GAMM</name>
<sequence length="178" mass="19522">MVILGLELTNGEVTLSNPYKTPESQIGGDNGFTYVGFWARSGAAIVDTIIMLLITVPILMSVYGKDYYLSEEMIKGPLDFLLSYVLPAVVVILFWVYKSATPGKMAVKAKIVNAKTGQKASTGQLIGRYFAYYISLLPLGLGILWVAWDKKKQGFHDKLAGTVVIRPADFGETKAEFS</sequence>
<keyword evidence="4 6" id="KW-1133">Transmembrane helix</keyword>
<evidence type="ECO:0000256" key="2">
    <source>
        <dbReference type="ARBA" id="ARBA00022475"/>
    </source>
</evidence>
<gene>
    <name evidence="8" type="ORF">H0A36_29400</name>
</gene>
<evidence type="ECO:0000256" key="4">
    <source>
        <dbReference type="ARBA" id="ARBA00022989"/>
    </source>
</evidence>
<keyword evidence="9" id="KW-1185">Reference proteome</keyword>
<dbReference type="PANTHER" id="PTHR36115:SF4">
    <property type="entry name" value="MEMBRANE PROTEIN"/>
    <property type="match status" value="1"/>
</dbReference>
<evidence type="ECO:0000313" key="8">
    <source>
        <dbReference type="EMBL" id="NYZ70133.1"/>
    </source>
</evidence>
<feature type="transmembrane region" description="Helical" evidence="6">
    <location>
        <begin position="37"/>
        <end position="59"/>
    </location>
</feature>
<feature type="domain" description="RDD" evidence="7">
    <location>
        <begin position="34"/>
        <end position="161"/>
    </location>
</feature>
<evidence type="ECO:0000259" key="7">
    <source>
        <dbReference type="Pfam" id="PF06271"/>
    </source>
</evidence>
<proteinExistence type="predicted"/>
<evidence type="ECO:0000256" key="3">
    <source>
        <dbReference type="ARBA" id="ARBA00022692"/>
    </source>
</evidence>
<organism evidence="8 9">
    <name type="scientific">Spartinivicinus marinus</name>
    <dbReference type="NCBI Taxonomy" id="2994442"/>
    <lineage>
        <taxon>Bacteria</taxon>
        <taxon>Pseudomonadati</taxon>
        <taxon>Pseudomonadota</taxon>
        <taxon>Gammaproteobacteria</taxon>
        <taxon>Oceanospirillales</taxon>
        <taxon>Zooshikellaceae</taxon>
        <taxon>Spartinivicinus</taxon>
    </lineage>
</organism>
<evidence type="ECO:0000256" key="1">
    <source>
        <dbReference type="ARBA" id="ARBA00004651"/>
    </source>
</evidence>
<accession>A0A853IA20</accession>
<evidence type="ECO:0000256" key="5">
    <source>
        <dbReference type="ARBA" id="ARBA00023136"/>
    </source>
</evidence>
<dbReference type="PANTHER" id="PTHR36115">
    <property type="entry name" value="PROLINE-RICH ANTIGEN HOMOLOG-RELATED"/>
    <property type="match status" value="1"/>
</dbReference>
<comment type="caution">
    <text evidence="8">The sequence shown here is derived from an EMBL/GenBank/DDBJ whole genome shotgun (WGS) entry which is preliminary data.</text>
</comment>
<dbReference type="InterPro" id="IPR010432">
    <property type="entry name" value="RDD"/>
</dbReference>
<dbReference type="GO" id="GO:0005886">
    <property type="term" value="C:plasma membrane"/>
    <property type="evidence" value="ECO:0007669"/>
    <property type="project" value="UniProtKB-SubCell"/>
</dbReference>
<keyword evidence="2" id="KW-1003">Cell membrane</keyword>
<reference evidence="8 9" key="1">
    <citation type="submission" date="2020-07" db="EMBL/GenBank/DDBJ databases">
        <title>Endozoicomonas sp. nov., isolated from sediment.</title>
        <authorList>
            <person name="Gu T."/>
        </authorList>
    </citation>
    <scope>NUCLEOTIDE SEQUENCE [LARGE SCALE GENOMIC DNA]</scope>
    <source>
        <strain evidence="8 9">SM1973</strain>
    </source>
</reference>
<keyword evidence="5 6" id="KW-0472">Membrane</keyword>
<evidence type="ECO:0000256" key="6">
    <source>
        <dbReference type="SAM" id="Phobius"/>
    </source>
</evidence>
<dbReference type="AlphaFoldDB" id="A0A853IA20"/>
<dbReference type="RefSeq" id="WP_180572063.1">
    <property type="nucleotide sequence ID" value="NZ_JACCKB010000287.1"/>
</dbReference>
<protein>
    <submittedName>
        <fullName evidence="8">RDD family protein</fullName>
    </submittedName>
</protein>
<evidence type="ECO:0000313" key="9">
    <source>
        <dbReference type="Proteomes" id="UP000569732"/>
    </source>
</evidence>
<dbReference type="Pfam" id="PF06271">
    <property type="entry name" value="RDD"/>
    <property type="match status" value="1"/>
</dbReference>
<dbReference type="InterPro" id="IPR051791">
    <property type="entry name" value="Pra-immunoreactive"/>
</dbReference>
<keyword evidence="3 6" id="KW-0812">Transmembrane</keyword>
<feature type="transmembrane region" description="Helical" evidence="6">
    <location>
        <begin position="80"/>
        <end position="97"/>
    </location>
</feature>
<comment type="subcellular location">
    <subcellularLocation>
        <location evidence="1">Cell membrane</location>
        <topology evidence="1">Multi-pass membrane protein</topology>
    </subcellularLocation>
</comment>